<dbReference type="Proteomes" id="UP000324832">
    <property type="component" value="Unassembled WGS sequence"/>
</dbReference>
<keyword evidence="2" id="KW-1185">Reference proteome</keyword>
<accession>A0A5E4PQP2</accession>
<organism evidence="1 2">
    <name type="scientific">Leptidea sinapis</name>
    <dbReference type="NCBI Taxonomy" id="189913"/>
    <lineage>
        <taxon>Eukaryota</taxon>
        <taxon>Metazoa</taxon>
        <taxon>Ecdysozoa</taxon>
        <taxon>Arthropoda</taxon>
        <taxon>Hexapoda</taxon>
        <taxon>Insecta</taxon>
        <taxon>Pterygota</taxon>
        <taxon>Neoptera</taxon>
        <taxon>Endopterygota</taxon>
        <taxon>Lepidoptera</taxon>
        <taxon>Glossata</taxon>
        <taxon>Ditrysia</taxon>
        <taxon>Papilionoidea</taxon>
        <taxon>Pieridae</taxon>
        <taxon>Dismorphiinae</taxon>
        <taxon>Leptidea</taxon>
    </lineage>
</organism>
<reference evidence="1 2" key="1">
    <citation type="submission" date="2017-07" db="EMBL/GenBank/DDBJ databases">
        <authorList>
            <person name="Talla V."/>
            <person name="Backstrom N."/>
        </authorList>
    </citation>
    <scope>NUCLEOTIDE SEQUENCE [LARGE SCALE GENOMIC DNA]</scope>
</reference>
<protein>
    <submittedName>
        <fullName evidence="1">Uncharacterized protein</fullName>
    </submittedName>
</protein>
<proteinExistence type="predicted"/>
<evidence type="ECO:0000313" key="2">
    <source>
        <dbReference type="Proteomes" id="UP000324832"/>
    </source>
</evidence>
<dbReference type="EMBL" id="FZQP02000260">
    <property type="protein sequence ID" value="VVC88212.1"/>
    <property type="molecule type" value="Genomic_DNA"/>
</dbReference>
<name>A0A5E4PQP2_9NEOP</name>
<feature type="non-terminal residue" evidence="1">
    <location>
        <position position="1"/>
    </location>
</feature>
<evidence type="ECO:0000313" key="1">
    <source>
        <dbReference type="EMBL" id="VVC88212.1"/>
    </source>
</evidence>
<dbReference type="AlphaFoldDB" id="A0A5E4PQP2"/>
<sequence length="22" mass="2372">IPNLNSCSGNLIRFPNVCGQPK</sequence>
<gene>
    <name evidence="1" type="ORF">LSINAPIS_LOCUS1638</name>
</gene>